<dbReference type="EMBL" id="CADEAL010004081">
    <property type="protein sequence ID" value="CAB1451243.1"/>
    <property type="molecule type" value="Genomic_DNA"/>
</dbReference>
<reference evidence="1" key="1">
    <citation type="submission" date="2020-03" db="EMBL/GenBank/DDBJ databases">
        <authorList>
            <person name="Weist P."/>
        </authorList>
    </citation>
    <scope>NUCLEOTIDE SEQUENCE</scope>
</reference>
<evidence type="ECO:0000313" key="2">
    <source>
        <dbReference type="Proteomes" id="UP001153269"/>
    </source>
</evidence>
<dbReference type="Proteomes" id="UP001153269">
    <property type="component" value="Unassembled WGS sequence"/>
</dbReference>
<comment type="caution">
    <text evidence="1">The sequence shown here is derived from an EMBL/GenBank/DDBJ whole genome shotgun (WGS) entry which is preliminary data.</text>
</comment>
<organism evidence="1 2">
    <name type="scientific">Pleuronectes platessa</name>
    <name type="common">European plaice</name>
    <dbReference type="NCBI Taxonomy" id="8262"/>
    <lineage>
        <taxon>Eukaryota</taxon>
        <taxon>Metazoa</taxon>
        <taxon>Chordata</taxon>
        <taxon>Craniata</taxon>
        <taxon>Vertebrata</taxon>
        <taxon>Euteleostomi</taxon>
        <taxon>Actinopterygii</taxon>
        <taxon>Neopterygii</taxon>
        <taxon>Teleostei</taxon>
        <taxon>Neoteleostei</taxon>
        <taxon>Acanthomorphata</taxon>
        <taxon>Carangaria</taxon>
        <taxon>Pleuronectiformes</taxon>
        <taxon>Pleuronectoidei</taxon>
        <taxon>Pleuronectidae</taxon>
        <taxon>Pleuronectes</taxon>
    </lineage>
</organism>
<keyword evidence="2" id="KW-1185">Reference proteome</keyword>
<evidence type="ECO:0000313" key="1">
    <source>
        <dbReference type="EMBL" id="CAB1451243.1"/>
    </source>
</evidence>
<dbReference type="AlphaFoldDB" id="A0A9N7Z0J1"/>
<gene>
    <name evidence="1" type="ORF">PLEPLA_LOCUS38936</name>
</gene>
<protein>
    <submittedName>
        <fullName evidence="1">Uncharacterized protein</fullName>
    </submittedName>
</protein>
<name>A0A9N7Z0J1_PLEPL</name>
<proteinExistence type="predicted"/>
<accession>A0A9N7Z0J1</accession>
<sequence>MSWMSLRKTLKCLLIGSPLLEKLTLVSLPCPLDCVLKCVLGPHLNPHFIDSIRVWLHVAARVAVGRCIGLLHRVCNLRFTSGRRGGAKQTHRVRHSPETFFCHILAQRLASGSQLAAQKCHVFGETGDFRWFVKDHDEAKRNGAVE</sequence>